<dbReference type="InterPro" id="IPR036514">
    <property type="entry name" value="SGNH_hydro_sf"/>
</dbReference>
<dbReference type="Gene3D" id="3.40.50.1110">
    <property type="entry name" value="SGNH hydrolase"/>
    <property type="match status" value="1"/>
</dbReference>
<keyword evidence="2" id="KW-1185">Reference proteome</keyword>
<organism evidence="1 2">
    <name type="scientific">Legionella busanensis</name>
    <dbReference type="NCBI Taxonomy" id="190655"/>
    <lineage>
        <taxon>Bacteria</taxon>
        <taxon>Pseudomonadati</taxon>
        <taxon>Pseudomonadota</taxon>
        <taxon>Gammaproteobacteria</taxon>
        <taxon>Legionellales</taxon>
        <taxon>Legionellaceae</taxon>
        <taxon>Legionella</taxon>
    </lineage>
</organism>
<dbReference type="EMBL" id="UGOD01000001">
    <property type="protein sequence ID" value="STX51397.1"/>
    <property type="molecule type" value="Genomic_DNA"/>
</dbReference>
<dbReference type="SUPFAM" id="SSF52266">
    <property type="entry name" value="SGNH hydrolase"/>
    <property type="match status" value="1"/>
</dbReference>
<dbReference type="InterPro" id="IPR011990">
    <property type="entry name" value="TPR-like_helical_dom_sf"/>
</dbReference>
<dbReference type="SUPFAM" id="SSF48452">
    <property type="entry name" value="TPR-like"/>
    <property type="match status" value="1"/>
</dbReference>
<protein>
    <submittedName>
        <fullName evidence="1">Uncharacterized protein</fullName>
    </submittedName>
</protein>
<name>A0A378JJZ7_9GAMM</name>
<dbReference type="Gene3D" id="1.25.40.10">
    <property type="entry name" value="Tetratricopeptide repeat domain"/>
    <property type="match status" value="1"/>
</dbReference>
<dbReference type="AlphaFoldDB" id="A0A378JJZ7"/>
<evidence type="ECO:0000313" key="1">
    <source>
        <dbReference type="EMBL" id="STX51397.1"/>
    </source>
</evidence>
<proteinExistence type="predicted"/>
<dbReference type="OrthoDB" id="2544655at2"/>
<dbReference type="GO" id="GO:0016788">
    <property type="term" value="F:hydrolase activity, acting on ester bonds"/>
    <property type="evidence" value="ECO:0007669"/>
    <property type="project" value="UniProtKB-ARBA"/>
</dbReference>
<reference evidence="1 2" key="1">
    <citation type="submission" date="2018-06" db="EMBL/GenBank/DDBJ databases">
        <authorList>
            <consortium name="Pathogen Informatics"/>
            <person name="Doyle S."/>
        </authorList>
    </citation>
    <scope>NUCLEOTIDE SEQUENCE [LARGE SCALE GENOMIC DNA]</scope>
    <source>
        <strain evidence="1 2">NCTC13316</strain>
    </source>
</reference>
<gene>
    <name evidence="1" type="ORF">NCTC13316_01492</name>
</gene>
<dbReference type="Proteomes" id="UP000254794">
    <property type="component" value="Unassembled WGS sequence"/>
</dbReference>
<accession>A0A378JJZ7</accession>
<evidence type="ECO:0000313" key="2">
    <source>
        <dbReference type="Proteomes" id="UP000254794"/>
    </source>
</evidence>
<dbReference type="CDD" id="cd00229">
    <property type="entry name" value="SGNH_hydrolase"/>
    <property type="match status" value="1"/>
</dbReference>
<dbReference type="RefSeq" id="WP_115331037.1">
    <property type="nucleotide sequence ID" value="NZ_CAAAHP010000001.1"/>
</dbReference>
<sequence length="663" mass="76911">MMADIDKAIKTGEYLLAEHLALQALADKPGNLTLRYRIGSIYLRQGKLEEAALHLEFFYKQDSNNVANISTYTTVLARLGQYDLAFSILKSYEDKFGMNSRLLYTKADLFIRLLNWPVAKKYLTLYRDNYAENLAVETAYCSVLIKLREFDIAKQLLEQLRIKYQFHSRIETLIREVNIESIRHENTLRHIKQSQHKPLVTYLDHLTNADTYYEFYDIKIASDKYRHITEVFPEYIEPKVALIQSALAMGSFTNALYLWENILNSEFFDLSLLSLERLAQSYSSEKEIAHLALRTKKKIKKELPNYKQNLKKIAIVGGSNSIMLKDWWPAFRETMLRLYGINADNYGLGGISSLYGLTLIKDKHLFEHYDLLIFEYTLNDIYFHSLGGYSEQLIRAMTEELAYLASKTNCKLIFLELSPLSELDKSLYNTSVIANIYKQTACKYNINYFSATDFIKSELYSRSNIEQLYTDDMHYTSRFAHKLSNQLIKKILTEPLHHPIFIPKKNKNLFNLHGINLIKPNQVTIKGKSVEVYRETQIIKSQFIKIEKIGLIEFSLKPGQMLLGIMINSTIATGYIKIYFGKDKIFIKNIYAERASADKEKPRIFLRQFSEVLQAKTYTNVRITPNVTMEDLSKYPLDITAYPAKPLCELDSQELEFSGLLIA</sequence>